<dbReference type="OrthoDB" id="9773246at2"/>
<dbReference type="CDD" id="cd00130">
    <property type="entry name" value="PAS"/>
    <property type="match status" value="2"/>
</dbReference>
<dbReference type="InterPro" id="IPR013767">
    <property type="entry name" value="PAS_fold"/>
</dbReference>
<accession>A0A3S1C548</accession>
<feature type="domain" description="PAS" evidence="11">
    <location>
        <begin position="166"/>
        <end position="236"/>
    </location>
</feature>
<dbReference type="InterPro" id="IPR001610">
    <property type="entry name" value="PAC"/>
</dbReference>
<dbReference type="Pfam" id="PF00989">
    <property type="entry name" value="PAS"/>
    <property type="match status" value="1"/>
</dbReference>
<comment type="caution">
    <text evidence="13">The sequence shown here is derived from an EMBL/GenBank/DDBJ whole genome shotgun (WGS) entry which is preliminary data.</text>
</comment>
<dbReference type="EMBL" id="RSCL01000041">
    <property type="protein sequence ID" value="RUS95531.1"/>
    <property type="molecule type" value="Genomic_DNA"/>
</dbReference>
<keyword evidence="5" id="KW-0547">Nucleotide-binding</keyword>
<dbReference type="InterPro" id="IPR005467">
    <property type="entry name" value="His_kinase_dom"/>
</dbReference>
<proteinExistence type="predicted"/>
<protein>
    <recommendedName>
        <fullName evidence="2">histidine kinase</fullName>
        <ecNumber evidence="2">2.7.13.3</ecNumber>
    </recommendedName>
</protein>
<evidence type="ECO:0000259" key="12">
    <source>
        <dbReference type="PROSITE" id="PS50113"/>
    </source>
</evidence>
<keyword evidence="14" id="KW-1185">Reference proteome</keyword>
<sequence length="629" mass="72135">MLLQILNSISDPIFVKDSQHIWVFLNDAFCDFIGYKRDALIGKTDYDFFPKEEADVFWEKDEQVFLTNESCENEEFFTDSFGLTHIISTKKTLLIDENGNKFLVGTIRDITINIDKYRHSEEALKNAYAQMETLVIERTKQLAEINQVLQAEIAKHQKTELGQRASQQRLSLLIEQIPLAIIEWTPNLEVQSWNPAAEKIFGYTENQIIGCNIEMLIPEHVKEHVEKIIGNLLTSRVGNYSVNENLTADGRIIICEWYNNPLVTRTGEVIGVASIAIDITERKQLEAERQIALLELEEALDKLQRTQIQLVQNEKMSSLGQMVAGIAHEINNPVNFIYGNLVYAKEYCQDLFKILKLYQHNYPQPIKQIQDCIQDIDFEFIEKDIPLILNSMKMGADRIQKIVVSLRNFSRLDEAEMKIVNIHEGIDSTLMILQSRLHQQNRRPEIAVIKNYSDLPLVECFAGQLNQVFMNILINAIDALEDSFFNNQIQDKEVLKITINTQQISQNSILISIRDNGCGIPEQIQQKIFDPFFTTKPVGRGTGLGLSIAYQIIIEKHQGKLRCISNPGEGTEFQIELPVGKAPVYLERARMPIPQEIIPQEIIPQEIIPQEIIPQEIIQQEIISQDMEN</sequence>
<feature type="domain" description="Histidine kinase" evidence="10">
    <location>
        <begin position="325"/>
        <end position="581"/>
    </location>
</feature>
<evidence type="ECO:0000256" key="2">
    <source>
        <dbReference type="ARBA" id="ARBA00012438"/>
    </source>
</evidence>
<dbReference type="Gene3D" id="1.10.287.130">
    <property type="match status" value="1"/>
</dbReference>
<dbReference type="GO" id="GO:0000155">
    <property type="term" value="F:phosphorelay sensor kinase activity"/>
    <property type="evidence" value="ECO:0007669"/>
    <property type="project" value="InterPro"/>
</dbReference>
<dbReference type="Gene3D" id="3.30.565.10">
    <property type="entry name" value="Histidine kinase-like ATPase, C-terminal domain"/>
    <property type="match status" value="1"/>
</dbReference>
<evidence type="ECO:0000256" key="6">
    <source>
        <dbReference type="ARBA" id="ARBA00022777"/>
    </source>
</evidence>
<dbReference type="InterPro" id="IPR000700">
    <property type="entry name" value="PAS-assoc_C"/>
</dbReference>
<evidence type="ECO:0000313" key="13">
    <source>
        <dbReference type="EMBL" id="RUS95531.1"/>
    </source>
</evidence>
<name>A0A3S1C548_9CYAN</name>
<dbReference type="SMART" id="SM00387">
    <property type="entry name" value="HATPase_c"/>
    <property type="match status" value="1"/>
</dbReference>
<keyword evidence="6" id="KW-0418">Kinase</keyword>
<evidence type="ECO:0000256" key="9">
    <source>
        <dbReference type="SAM" id="Coils"/>
    </source>
</evidence>
<dbReference type="SUPFAM" id="SSF55785">
    <property type="entry name" value="PYP-like sensor domain (PAS domain)"/>
    <property type="match status" value="2"/>
</dbReference>
<evidence type="ECO:0000259" key="11">
    <source>
        <dbReference type="PROSITE" id="PS50112"/>
    </source>
</evidence>
<dbReference type="Pfam" id="PF02518">
    <property type="entry name" value="HATPase_c"/>
    <property type="match status" value="1"/>
</dbReference>
<dbReference type="PROSITE" id="PS50112">
    <property type="entry name" value="PAS"/>
    <property type="match status" value="2"/>
</dbReference>
<dbReference type="SMART" id="SM00086">
    <property type="entry name" value="PAC"/>
    <property type="match status" value="1"/>
</dbReference>
<dbReference type="RefSeq" id="WP_127086968.1">
    <property type="nucleotide sequence ID" value="NZ_RSCL01000041.1"/>
</dbReference>
<dbReference type="SUPFAM" id="SSF55874">
    <property type="entry name" value="ATPase domain of HSP90 chaperone/DNA topoisomerase II/histidine kinase"/>
    <property type="match status" value="1"/>
</dbReference>
<evidence type="ECO:0000256" key="4">
    <source>
        <dbReference type="ARBA" id="ARBA00022679"/>
    </source>
</evidence>
<keyword evidence="8" id="KW-0902">Two-component regulatory system</keyword>
<dbReference type="NCBIfam" id="TIGR00229">
    <property type="entry name" value="sensory_box"/>
    <property type="match status" value="2"/>
</dbReference>
<dbReference type="SMART" id="SM00091">
    <property type="entry name" value="PAS"/>
    <property type="match status" value="2"/>
</dbReference>
<dbReference type="AlphaFoldDB" id="A0A3S1C548"/>
<feature type="domain" description="PAC" evidence="12">
    <location>
        <begin position="236"/>
        <end position="291"/>
    </location>
</feature>
<dbReference type="CDD" id="cd00082">
    <property type="entry name" value="HisKA"/>
    <property type="match status" value="1"/>
</dbReference>
<dbReference type="Gene3D" id="3.30.450.20">
    <property type="entry name" value="PAS domain"/>
    <property type="match status" value="2"/>
</dbReference>
<evidence type="ECO:0000256" key="3">
    <source>
        <dbReference type="ARBA" id="ARBA00022553"/>
    </source>
</evidence>
<evidence type="ECO:0000256" key="8">
    <source>
        <dbReference type="ARBA" id="ARBA00023012"/>
    </source>
</evidence>
<dbReference type="GO" id="GO:0005524">
    <property type="term" value="F:ATP binding"/>
    <property type="evidence" value="ECO:0007669"/>
    <property type="project" value="UniProtKB-KW"/>
</dbReference>
<dbReference type="PROSITE" id="PS50109">
    <property type="entry name" value="HIS_KIN"/>
    <property type="match status" value="1"/>
</dbReference>
<evidence type="ECO:0000313" key="14">
    <source>
        <dbReference type="Proteomes" id="UP000271624"/>
    </source>
</evidence>
<gene>
    <name evidence="13" type="ORF">DSM106972_090070</name>
</gene>
<organism evidence="13 14">
    <name type="scientific">Dulcicalothrix desertica PCC 7102</name>
    <dbReference type="NCBI Taxonomy" id="232991"/>
    <lineage>
        <taxon>Bacteria</taxon>
        <taxon>Bacillati</taxon>
        <taxon>Cyanobacteriota</taxon>
        <taxon>Cyanophyceae</taxon>
        <taxon>Nostocales</taxon>
        <taxon>Calotrichaceae</taxon>
        <taxon>Dulcicalothrix</taxon>
    </lineage>
</organism>
<reference evidence="13" key="2">
    <citation type="journal article" date="2019" name="Genome Biol. Evol.">
        <title>Day and night: Metabolic profiles and evolutionary relationships of six axenic non-marine cyanobacteria.</title>
        <authorList>
            <person name="Will S.E."/>
            <person name="Henke P."/>
            <person name="Boedeker C."/>
            <person name="Huang S."/>
            <person name="Brinkmann H."/>
            <person name="Rohde M."/>
            <person name="Jarek M."/>
            <person name="Friedl T."/>
            <person name="Seufert S."/>
            <person name="Schumacher M."/>
            <person name="Overmann J."/>
            <person name="Neumann-Schaal M."/>
            <person name="Petersen J."/>
        </authorList>
    </citation>
    <scope>NUCLEOTIDE SEQUENCE [LARGE SCALE GENOMIC DNA]</scope>
    <source>
        <strain evidence="13">PCC 7102</strain>
    </source>
</reference>
<feature type="coiled-coil region" evidence="9">
    <location>
        <begin position="277"/>
        <end position="316"/>
    </location>
</feature>
<keyword evidence="4" id="KW-0808">Transferase</keyword>
<dbReference type="PRINTS" id="PR00344">
    <property type="entry name" value="BCTRLSENSOR"/>
</dbReference>
<dbReference type="InterPro" id="IPR003594">
    <property type="entry name" value="HATPase_dom"/>
</dbReference>
<dbReference type="InterPro" id="IPR035965">
    <property type="entry name" value="PAS-like_dom_sf"/>
</dbReference>
<keyword evidence="3" id="KW-0597">Phosphoprotein</keyword>
<reference evidence="13" key="1">
    <citation type="submission" date="2018-12" db="EMBL/GenBank/DDBJ databases">
        <authorList>
            <person name="Will S."/>
            <person name="Neumann-Schaal M."/>
            <person name="Henke P."/>
        </authorList>
    </citation>
    <scope>NUCLEOTIDE SEQUENCE</scope>
    <source>
        <strain evidence="13">PCC 7102</strain>
    </source>
</reference>
<keyword evidence="7" id="KW-0067">ATP-binding</keyword>
<dbReference type="EC" id="2.7.13.3" evidence="2"/>
<evidence type="ECO:0000256" key="7">
    <source>
        <dbReference type="ARBA" id="ARBA00022840"/>
    </source>
</evidence>
<dbReference type="InterPro" id="IPR013656">
    <property type="entry name" value="PAS_4"/>
</dbReference>
<evidence type="ECO:0000259" key="10">
    <source>
        <dbReference type="PROSITE" id="PS50109"/>
    </source>
</evidence>
<feature type="domain" description="PAS" evidence="11">
    <location>
        <begin position="1"/>
        <end position="69"/>
    </location>
</feature>
<dbReference type="Pfam" id="PF08448">
    <property type="entry name" value="PAS_4"/>
    <property type="match status" value="1"/>
</dbReference>
<evidence type="ECO:0000256" key="1">
    <source>
        <dbReference type="ARBA" id="ARBA00000085"/>
    </source>
</evidence>
<dbReference type="Proteomes" id="UP000271624">
    <property type="component" value="Unassembled WGS sequence"/>
</dbReference>
<dbReference type="InterPro" id="IPR004358">
    <property type="entry name" value="Sig_transdc_His_kin-like_C"/>
</dbReference>
<dbReference type="InterPro" id="IPR036097">
    <property type="entry name" value="HisK_dim/P_sf"/>
</dbReference>
<dbReference type="PROSITE" id="PS50113">
    <property type="entry name" value="PAC"/>
    <property type="match status" value="1"/>
</dbReference>
<evidence type="ECO:0000256" key="5">
    <source>
        <dbReference type="ARBA" id="ARBA00022741"/>
    </source>
</evidence>
<dbReference type="InterPro" id="IPR036890">
    <property type="entry name" value="HATPase_C_sf"/>
</dbReference>
<dbReference type="SUPFAM" id="SSF47384">
    <property type="entry name" value="Homodimeric domain of signal transducing histidine kinase"/>
    <property type="match status" value="1"/>
</dbReference>
<keyword evidence="9" id="KW-0175">Coiled coil</keyword>
<dbReference type="GO" id="GO:0006355">
    <property type="term" value="P:regulation of DNA-templated transcription"/>
    <property type="evidence" value="ECO:0007669"/>
    <property type="project" value="InterPro"/>
</dbReference>
<comment type="catalytic activity">
    <reaction evidence="1">
        <text>ATP + protein L-histidine = ADP + protein N-phospho-L-histidine.</text>
        <dbReference type="EC" id="2.7.13.3"/>
    </reaction>
</comment>
<dbReference type="InterPro" id="IPR000014">
    <property type="entry name" value="PAS"/>
</dbReference>
<dbReference type="PANTHER" id="PTHR43065:SF50">
    <property type="entry name" value="HISTIDINE KINASE"/>
    <property type="match status" value="1"/>
</dbReference>
<dbReference type="PANTHER" id="PTHR43065">
    <property type="entry name" value="SENSOR HISTIDINE KINASE"/>
    <property type="match status" value="1"/>
</dbReference>
<dbReference type="InterPro" id="IPR003661">
    <property type="entry name" value="HisK_dim/P_dom"/>
</dbReference>